<dbReference type="InterPro" id="IPR001608">
    <property type="entry name" value="Ala_racemase_N"/>
</dbReference>
<dbReference type="EMBL" id="JACJVR010000077">
    <property type="protein sequence ID" value="MBB6693699.1"/>
    <property type="molecule type" value="Genomic_DNA"/>
</dbReference>
<dbReference type="PRINTS" id="PR00992">
    <property type="entry name" value="ALARACEMASE"/>
</dbReference>
<dbReference type="GO" id="GO:0005829">
    <property type="term" value="C:cytosol"/>
    <property type="evidence" value="ECO:0007669"/>
    <property type="project" value="TreeGrafter"/>
</dbReference>
<accession>A0A841U1P7</accession>
<feature type="binding site" evidence="4 6">
    <location>
        <position position="317"/>
    </location>
    <ligand>
        <name>substrate</name>
    </ligand>
</feature>
<evidence type="ECO:0000256" key="4">
    <source>
        <dbReference type="HAMAP-Rule" id="MF_01201"/>
    </source>
</evidence>
<keyword evidence="2 4" id="KW-0663">Pyridoxal phosphate</keyword>
<feature type="active site" description="Proton acceptor; specific for D-alanine" evidence="4">
    <location>
        <position position="40"/>
    </location>
</feature>
<dbReference type="GO" id="GO:0030632">
    <property type="term" value="P:D-alanine biosynthetic process"/>
    <property type="evidence" value="ECO:0007669"/>
    <property type="project" value="UniProtKB-UniRule"/>
</dbReference>
<comment type="caution">
    <text evidence="8">The sequence shown here is derived from an EMBL/GenBank/DDBJ whole genome shotgun (WGS) entry which is preliminary data.</text>
</comment>
<comment type="pathway">
    <text evidence="4">Amino-acid biosynthesis; D-alanine biosynthesis; D-alanine from L-alanine: step 1/1.</text>
</comment>
<dbReference type="SUPFAM" id="SSF50621">
    <property type="entry name" value="Alanine racemase C-terminal domain-like"/>
    <property type="match status" value="1"/>
</dbReference>
<evidence type="ECO:0000256" key="1">
    <source>
        <dbReference type="ARBA" id="ARBA00001933"/>
    </source>
</evidence>
<dbReference type="InterPro" id="IPR029066">
    <property type="entry name" value="PLP-binding_barrel"/>
</dbReference>
<protein>
    <recommendedName>
        <fullName evidence="4">Alanine racemase</fullName>
        <ecNumber evidence="4">5.1.1.1</ecNumber>
    </recommendedName>
</protein>
<dbReference type="EC" id="5.1.1.1" evidence="4"/>
<reference evidence="8 9" key="1">
    <citation type="submission" date="2020-08" db="EMBL/GenBank/DDBJ databases">
        <title>Cohnella phylogeny.</title>
        <authorList>
            <person name="Dunlap C."/>
        </authorList>
    </citation>
    <scope>NUCLEOTIDE SEQUENCE [LARGE SCALE GENOMIC DNA]</scope>
    <source>
        <strain evidence="8 9">DSM 25239</strain>
    </source>
</reference>
<sequence length="379" mass="40466">MGEGRFRETWAEVSTGAIASNARKFKSLLRPGCLLMAVVKANGYGHGLVASARAALRGGADRLAVAVLDEAYALREAGVRAPLLVLGYTPEAHVEAAIRLGVALTVFGREQLPEIEREAARLGATAHVHLKVDTGMSRLGIVSPEAALDAARQIARSPLLKLEGVFTHFADADGEDPAPTLEQAGKFENVLANMRADGIVPGLRHCCNSAATLKFPELHGDMVRVGIGLYGLPPLERNECESPSLRRAMTLKTRIASLKPVAAGMTVSYGRTRTLSRDSMLAVLPIGYADGLRRGLSNRASVLVRDTRAPIVGRVCMDQTIIDVTEAAGVRVGDEVVLFGEADGEGLVPAAEEWAGHLDTIHYEIVCGIGPRVPRIYDR</sequence>
<dbReference type="PANTHER" id="PTHR30511:SF0">
    <property type="entry name" value="ALANINE RACEMASE, CATABOLIC-RELATED"/>
    <property type="match status" value="1"/>
</dbReference>
<dbReference type="GO" id="GO:0008784">
    <property type="term" value="F:alanine racemase activity"/>
    <property type="evidence" value="ECO:0007669"/>
    <property type="project" value="UniProtKB-UniRule"/>
</dbReference>
<dbReference type="SMART" id="SM01005">
    <property type="entry name" value="Ala_racemase_C"/>
    <property type="match status" value="1"/>
</dbReference>
<dbReference type="Proteomes" id="UP000553776">
    <property type="component" value="Unassembled WGS sequence"/>
</dbReference>
<dbReference type="InterPro" id="IPR000821">
    <property type="entry name" value="Ala_racemase"/>
</dbReference>
<organism evidence="8 9">
    <name type="scientific">Cohnella xylanilytica</name>
    <dbReference type="NCBI Taxonomy" id="557555"/>
    <lineage>
        <taxon>Bacteria</taxon>
        <taxon>Bacillati</taxon>
        <taxon>Bacillota</taxon>
        <taxon>Bacilli</taxon>
        <taxon>Bacillales</taxon>
        <taxon>Paenibacillaceae</taxon>
        <taxon>Cohnella</taxon>
    </lineage>
</organism>
<evidence type="ECO:0000256" key="3">
    <source>
        <dbReference type="ARBA" id="ARBA00023235"/>
    </source>
</evidence>
<keyword evidence="3 4" id="KW-0413">Isomerase</keyword>
<dbReference type="NCBIfam" id="TIGR00492">
    <property type="entry name" value="alr"/>
    <property type="match status" value="1"/>
</dbReference>
<feature type="active site" description="Proton acceptor; specific for L-alanine" evidence="4">
    <location>
        <position position="269"/>
    </location>
</feature>
<dbReference type="Pfam" id="PF01168">
    <property type="entry name" value="Ala_racemase_N"/>
    <property type="match status" value="1"/>
</dbReference>
<feature type="domain" description="Alanine racemase C-terminal" evidence="7">
    <location>
        <begin position="248"/>
        <end position="378"/>
    </location>
</feature>
<dbReference type="PANTHER" id="PTHR30511">
    <property type="entry name" value="ALANINE RACEMASE"/>
    <property type="match status" value="1"/>
</dbReference>
<comment type="cofactor">
    <cofactor evidence="1 4 5">
        <name>pyridoxal 5'-phosphate</name>
        <dbReference type="ChEBI" id="CHEBI:597326"/>
    </cofactor>
</comment>
<dbReference type="GO" id="GO:0030170">
    <property type="term" value="F:pyridoxal phosphate binding"/>
    <property type="evidence" value="ECO:0007669"/>
    <property type="project" value="UniProtKB-UniRule"/>
</dbReference>
<dbReference type="HAMAP" id="MF_01201">
    <property type="entry name" value="Ala_racemase"/>
    <property type="match status" value="1"/>
</dbReference>
<dbReference type="FunFam" id="3.20.20.10:FF:000002">
    <property type="entry name" value="Alanine racemase"/>
    <property type="match status" value="1"/>
</dbReference>
<keyword evidence="9" id="KW-1185">Reference proteome</keyword>
<dbReference type="InterPro" id="IPR020622">
    <property type="entry name" value="Ala_racemase_pyridoxalP-BS"/>
</dbReference>
<evidence type="ECO:0000256" key="2">
    <source>
        <dbReference type="ARBA" id="ARBA00022898"/>
    </source>
</evidence>
<dbReference type="Gene3D" id="2.40.37.10">
    <property type="entry name" value="Lyase, Ornithine Decarboxylase, Chain A, domain 1"/>
    <property type="match status" value="1"/>
</dbReference>
<dbReference type="SUPFAM" id="SSF51419">
    <property type="entry name" value="PLP-binding barrel"/>
    <property type="match status" value="1"/>
</dbReference>
<comment type="catalytic activity">
    <reaction evidence="4">
        <text>L-alanine = D-alanine</text>
        <dbReference type="Rhea" id="RHEA:20249"/>
        <dbReference type="ChEBI" id="CHEBI:57416"/>
        <dbReference type="ChEBI" id="CHEBI:57972"/>
        <dbReference type="EC" id="5.1.1.1"/>
    </reaction>
</comment>
<feature type="binding site" evidence="4 6">
    <location>
        <position position="138"/>
    </location>
    <ligand>
        <name>substrate</name>
    </ligand>
</feature>
<dbReference type="Gene3D" id="3.20.20.10">
    <property type="entry name" value="Alanine racemase"/>
    <property type="match status" value="1"/>
</dbReference>
<comment type="function">
    <text evidence="4">Catalyzes the interconversion of L-alanine and D-alanine. May also act on other amino acids.</text>
</comment>
<evidence type="ECO:0000256" key="6">
    <source>
        <dbReference type="PIRSR" id="PIRSR600821-52"/>
    </source>
</evidence>
<name>A0A841U1P7_9BACL</name>
<dbReference type="CDD" id="cd00430">
    <property type="entry name" value="PLPDE_III_AR"/>
    <property type="match status" value="1"/>
</dbReference>
<evidence type="ECO:0000259" key="7">
    <source>
        <dbReference type="SMART" id="SM01005"/>
    </source>
</evidence>
<evidence type="ECO:0000313" key="8">
    <source>
        <dbReference type="EMBL" id="MBB6693699.1"/>
    </source>
</evidence>
<dbReference type="Pfam" id="PF00842">
    <property type="entry name" value="Ala_racemase_C"/>
    <property type="match status" value="1"/>
</dbReference>
<dbReference type="AlphaFoldDB" id="A0A841U1P7"/>
<comment type="similarity">
    <text evidence="4">Belongs to the alanine racemase family.</text>
</comment>
<proteinExistence type="inferred from homology"/>
<feature type="modified residue" description="N6-(pyridoxal phosphate)lysine" evidence="4 5">
    <location>
        <position position="40"/>
    </location>
</feature>
<dbReference type="InterPro" id="IPR009006">
    <property type="entry name" value="Ala_racemase/Decarboxylase_C"/>
</dbReference>
<evidence type="ECO:0000313" key="9">
    <source>
        <dbReference type="Proteomes" id="UP000553776"/>
    </source>
</evidence>
<gene>
    <name evidence="8" type="primary">alr</name>
    <name evidence="8" type="ORF">H7B90_20085</name>
</gene>
<dbReference type="InterPro" id="IPR011079">
    <property type="entry name" value="Ala_racemase_C"/>
</dbReference>
<dbReference type="PROSITE" id="PS00395">
    <property type="entry name" value="ALANINE_RACEMASE"/>
    <property type="match status" value="1"/>
</dbReference>
<dbReference type="GO" id="GO:0009252">
    <property type="term" value="P:peptidoglycan biosynthetic process"/>
    <property type="evidence" value="ECO:0007669"/>
    <property type="project" value="TreeGrafter"/>
</dbReference>
<dbReference type="UniPathway" id="UPA00042">
    <property type="reaction ID" value="UER00497"/>
</dbReference>
<evidence type="ECO:0000256" key="5">
    <source>
        <dbReference type="PIRSR" id="PIRSR600821-50"/>
    </source>
</evidence>